<feature type="transmembrane region" description="Helical" evidence="7">
    <location>
        <begin position="113"/>
        <end position="133"/>
    </location>
</feature>
<dbReference type="Pfam" id="PF02653">
    <property type="entry name" value="BPD_transp_2"/>
    <property type="match status" value="1"/>
</dbReference>
<evidence type="ECO:0000256" key="5">
    <source>
        <dbReference type="ARBA" id="ARBA00023136"/>
    </source>
</evidence>
<feature type="transmembrane region" description="Helical" evidence="7">
    <location>
        <begin position="140"/>
        <end position="159"/>
    </location>
</feature>
<evidence type="ECO:0000256" key="6">
    <source>
        <dbReference type="SAM" id="MobiDB-lite"/>
    </source>
</evidence>
<keyword evidence="2" id="KW-1003">Cell membrane</keyword>
<feature type="region of interest" description="Disordered" evidence="6">
    <location>
        <begin position="343"/>
        <end position="365"/>
    </location>
</feature>
<name>A0A1L5PGA2_RHIET</name>
<dbReference type="CDD" id="cd06579">
    <property type="entry name" value="TM_PBP1_transp_AraH_like"/>
    <property type="match status" value="1"/>
</dbReference>
<feature type="transmembrane region" description="Helical" evidence="7">
    <location>
        <begin position="89"/>
        <end position="107"/>
    </location>
</feature>
<dbReference type="PANTHER" id="PTHR32196">
    <property type="entry name" value="ABC TRANSPORTER PERMEASE PROTEIN YPHD-RELATED-RELATED"/>
    <property type="match status" value="1"/>
</dbReference>
<feature type="transmembrane region" description="Helical" evidence="7">
    <location>
        <begin position="286"/>
        <end position="303"/>
    </location>
</feature>
<gene>
    <name evidence="8" type="ORF">AM571_PC01558</name>
</gene>
<dbReference type="EMBL" id="CP017244">
    <property type="protein sequence ID" value="APO79289.1"/>
    <property type="molecule type" value="Genomic_DNA"/>
</dbReference>
<feature type="transmembrane region" description="Helical" evidence="7">
    <location>
        <begin position="255"/>
        <end position="274"/>
    </location>
</feature>
<reference evidence="8 9" key="1">
    <citation type="submission" date="2016-09" db="EMBL/GenBank/DDBJ databases">
        <title>The complete genome sequences of Rhizobium gallicum, symbiovars gallicum and phaseoli, symbionts associated to common bean (Phaseolus vulgaris).</title>
        <authorList>
            <person name="Bustos P."/>
            <person name="Santamaria R.I."/>
            <person name="Perez-Carrascal O.M."/>
            <person name="Juarez S."/>
            <person name="Lozano L."/>
            <person name="Martinez-Flores I."/>
            <person name="Martinez-Romero E."/>
            <person name="Cevallos M."/>
            <person name="Romero D."/>
            <person name="Davila G."/>
            <person name="Gonzalez V."/>
        </authorList>
    </citation>
    <scope>NUCLEOTIDE SEQUENCE [LARGE SCALE GENOMIC DNA]</scope>
    <source>
        <strain evidence="8 9">8C-3</strain>
        <plasmid evidence="9">Plasmid prsp8c3c</plasmid>
    </source>
</reference>
<keyword evidence="5 7" id="KW-0472">Membrane</keyword>
<dbReference type="Proteomes" id="UP000185109">
    <property type="component" value="Plasmid pRsp8C3c"/>
</dbReference>
<evidence type="ECO:0000256" key="2">
    <source>
        <dbReference type="ARBA" id="ARBA00022475"/>
    </source>
</evidence>
<organism evidence="8 9">
    <name type="scientific">Rhizobium etli 8C-3</name>
    <dbReference type="NCBI Taxonomy" id="538025"/>
    <lineage>
        <taxon>Bacteria</taxon>
        <taxon>Pseudomonadati</taxon>
        <taxon>Pseudomonadota</taxon>
        <taxon>Alphaproteobacteria</taxon>
        <taxon>Hyphomicrobiales</taxon>
        <taxon>Rhizobiaceae</taxon>
        <taxon>Rhizobium/Agrobacterium group</taxon>
        <taxon>Rhizobium</taxon>
    </lineage>
</organism>
<evidence type="ECO:0000256" key="3">
    <source>
        <dbReference type="ARBA" id="ARBA00022692"/>
    </source>
</evidence>
<geneLocation type="plasmid" evidence="9">
    <name>prsp8c3c</name>
</geneLocation>
<dbReference type="AlphaFoldDB" id="A0A1L5PGA2"/>
<accession>A0A1L5PGA2</accession>
<feature type="transmembrane region" description="Helical" evidence="7">
    <location>
        <begin position="29"/>
        <end position="49"/>
    </location>
</feature>
<evidence type="ECO:0000256" key="4">
    <source>
        <dbReference type="ARBA" id="ARBA00022989"/>
    </source>
</evidence>
<dbReference type="RefSeq" id="WP_074065038.1">
    <property type="nucleotide sequence ID" value="NZ_CP017244.1"/>
</dbReference>
<keyword evidence="4 7" id="KW-1133">Transmembrane helix</keyword>
<keyword evidence="8" id="KW-0614">Plasmid</keyword>
<sequence length="365" mass="38458">MQSIESTALEPTRAELSGLSYAQRLLRFLPVYGLVILTVVLIVLFSLLLPQTFPTVLNLRSIISDKAIIALLSLAAMIPMAAGRIDLTVGYGIVLWHILAISLQTVFGVPWPVAVVIVLALGAITGFLNGLLVEVARIDSFIATLGTGTVLYALALWHTGGRQIVGVLPEGFYSLNGTMVFGLPITGFYVLLLAVALWLVLEYLPIGRYVYAIGANPKAAALNGIPVRRFVIGAFVSSGTLAALAGVLLASKLRIGQASVGLEYLLPALVGAFLGSTTIKPGRVNVWGTMTGVTILAVGISGIQQFGGSFFVEPLFNGLTLLVAIGIAGYAQRKRGAVGKMGATSLASQNSTSRSAHNLQREEEP</sequence>
<feature type="compositionally biased region" description="Polar residues" evidence="6">
    <location>
        <begin position="345"/>
        <end position="358"/>
    </location>
</feature>
<keyword evidence="3 7" id="KW-0812">Transmembrane</keyword>
<evidence type="ECO:0000256" key="7">
    <source>
        <dbReference type="SAM" id="Phobius"/>
    </source>
</evidence>
<protein>
    <submittedName>
        <fullName evidence="8">Sugar ABC transporter permease protein</fullName>
    </submittedName>
</protein>
<evidence type="ECO:0000313" key="9">
    <source>
        <dbReference type="Proteomes" id="UP000185109"/>
    </source>
</evidence>
<feature type="transmembrane region" description="Helical" evidence="7">
    <location>
        <begin position="179"/>
        <end position="201"/>
    </location>
</feature>
<evidence type="ECO:0000256" key="1">
    <source>
        <dbReference type="ARBA" id="ARBA00004651"/>
    </source>
</evidence>
<evidence type="ECO:0000313" key="8">
    <source>
        <dbReference type="EMBL" id="APO79289.1"/>
    </source>
</evidence>
<feature type="transmembrane region" description="Helical" evidence="7">
    <location>
        <begin position="315"/>
        <end position="331"/>
    </location>
</feature>
<comment type="subcellular location">
    <subcellularLocation>
        <location evidence="1">Cell membrane</location>
        <topology evidence="1">Multi-pass membrane protein</topology>
    </subcellularLocation>
</comment>
<dbReference type="GO" id="GO:0022857">
    <property type="term" value="F:transmembrane transporter activity"/>
    <property type="evidence" value="ECO:0007669"/>
    <property type="project" value="InterPro"/>
</dbReference>
<dbReference type="InterPro" id="IPR001851">
    <property type="entry name" value="ABC_transp_permease"/>
</dbReference>
<dbReference type="GO" id="GO:0005886">
    <property type="term" value="C:plasma membrane"/>
    <property type="evidence" value="ECO:0007669"/>
    <property type="project" value="UniProtKB-SubCell"/>
</dbReference>
<feature type="transmembrane region" description="Helical" evidence="7">
    <location>
        <begin position="230"/>
        <end position="249"/>
    </location>
</feature>
<proteinExistence type="predicted"/>